<dbReference type="InterPro" id="IPR051549">
    <property type="entry name" value="PEP_Utilizing_Enz"/>
</dbReference>
<evidence type="ECO:0000259" key="2">
    <source>
        <dbReference type="Pfam" id="PF01326"/>
    </source>
</evidence>
<dbReference type="InterPro" id="IPR002192">
    <property type="entry name" value="PPDK_AMP/ATP-bd"/>
</dbReference>
<dbReference type="PANTHER" id="PTHR43615">
    <property type="entry name" value="PHOSPHOENOLPYRUVATE SYNTHASE-RELATED"/>
    <property type="match status" value="1"/>
</dbReference>
<organism evidence="3 4">
    <name type="scientific">Streptomyces iconiensis</name>
    <dbReference type="NCBI Taxonomy" id="1384038"/>
    <lineage>
        <taxon>Bacteria</taxon>
        <taxon>Bacillati</taxon>
        <taxon>Actinomycetota</taxon>
        <taxon>Actinomycetes</taxon>
        <taxon>Kitasatosporales</taxon>
        <taxon>Streptomycetaceae</taxon>
        <taxon>Streptomyces</taxon>
    </lineage>
</organism>
<comment type="caution">
    <text evidence="3">The sequence shown here is derived from an EMBL/GenBank/DDBJ whole genome shotgun (WGS) entry which is preliminary data.</text>
</comment>
<dbReference type="Gene3D" id="3.30.470.20">
    <property type="entry name" value="ATP-grasp fold, B domain"/>
    <property type="match status" value="2"/>
</dbReference>
<dbReference type="Pfam" id="PF01326">
    <property type="entry name" value="PPDK_N"/>
    <property type="match status" value="1"/>
</dbReference>
<protein>
    <submittedName>
        <fullName evidence="3">PEP/pyruvate-binding domain-containing protein</fullName>
    </submittedName>
</protein>
<dbReference type="InterPro" id="IPR013815">
    <property type="entry name" value="ATP_grasp_subdomain_1"/>
</dbReference>
<dbReference type="PANTHER" id="PTHR43615:SF1">
    <property type="entry name" value="PPDK_N DOMAIN-CONTAINING PROTEIN"/>
    <property type="match status" value="1"/>
</dbReference>
<dbReference type="SUPFAM" id="SSF56059">
    <property type="entry name" value="Glutathione synthetase ATP-binding domain-like"/>
    <property type="match status" value="2"/>
</dbReference>
<dbReference type="EMBL" id="JANCPR020000021">
    <property type="protein sequence ID" value="MDJ1134462.1"/>
    <property type="molecule type" value="Genomic_DNA"/>
</dbReference>
<accession>A0ABT6ZZF7</accession>
<dbReference type="Gene3D" id="3.30.1490.20">
    <property type="entry name" value="ATP-grasp fold, A domain"/>
    <property type="match status" value="1"/>
</dbReference>
<feature type="region of interest" description="Disordered" evidence="1">
    <location>
        <begin position="127"/>
        <end position="168"/>
    </location>
</feature>
<keyword evidence="4" id="KW-1185">Reference proteome</keyword>
<feature type="domain" description="Pyruvate phosphate dikinase AMP/ATP-binding" evidence="2">
    <location>
        <begin position="75"/>
        <end position="235"/>
    </location>
</feature>
<reference evidence="3 4" key="1">
    <citation type="submission" date="2023-05" db="EMBL/GenBank/DDBJ databases">
        <title>Streptantibioticus silvisoli sp. nov., acidotolerant actinomycetes 1 from pine litter.</title>
        <authorList>
            <person name="Swiecimska M."/>
            <person name="Golinska P."/>
            <person name="Sangal V."/>
            <person name="Wachnowicz B."/>
            <person name="Goodfellow M."/>
        </authorList>
    </citation>
    <scope>NUCLEOTIDE SEQUENCE [LARGE SCALE GENOMIC DNA]</scope>
    <source>
        <strain evidence="3 4">DSM 42109</strain>
    </source>
</reference>
<proteinExistence type="predicted"/>
<evidence type="ECO:0000313" key="4">
    <source>
        <dbReference type="Proteomes" id="UP001214441"/>
    </source>
</evidence>
<feature type="compositionally biased region" description="Basic and acidic residues" evidence="1">
    <location>
        <begin position="127"/>
        <end position="150"/>
    </location>
</feature>
<evidence type="ECO:0000313" key="3">
    <source>
        <dbReference type="EMBL" id="MDJ1134462.1"/>
    </source>
</evidence>
<gene>
    <name evidence="3" type="ORF">NMN56_021325</name>
</gene>
<sequence>MTPAILSLDDRRTERGPVGAKAHTLARLRRHGFQVPDGFVLTAGFPTPGAPGAFPPQEASARARLAAACRAWIGPDPDVPLAVRSSARAEDGPALSYAGQFVSVLDVRGTDALAAAVARCRAGASDGRAERYRRRMDGREERTNGHRGEGEAEDAGEGENGGEGGASAPVAPAMPVLVQRMVRPEWAGVLFSVDPVRPDPAVLVVDAAPESAASVCDGTANPLRYRVDRVSLTVLDGPGPDAGPAPGTALIAEVARTGLALERVLGGPQDVEWATDSGAVPEVTVLQSRAVTTLPTSSGPAATVAETLSWL</sequence>
<dbReference type="Proteomes" id="UP001214441">
    <property type="component" value="Unassembled WGS sequence"/>
</dbReference>
<dbReference type="RefSeq" id="WP_274041984.1">
    <property type="nucleotide sequence ID" value="NZ_JANCPR020000021.1"/>
</dbReference>
<evidence type="ECO:0000256" key="1">
    <source>
        <dbReference type="SAM" id="MobiDB-lite"/>
    </source>
</evidence>
<name>A0ABT6ZZF7_9ACTN</name>